<dbReference type="InterPro" id="IPR008621">
    <property type="entry name" value="Cbb3-typ_cyt_oxidase_comp"/>
</dbReference>
<dbReference type="Proteomes" id="UP000182944">
    <property type="component" value="Unassembled WGS sequence"/>
</dbReference>
<evidence type="ECO:0000313" key="3">
    <source>
        <dbReference type="EMBL" id="KGJ23392.1"/>
    </source>
</evidence>
<evidence type="ECO:0000313" key="6">
    <source>
        <dbReference type="Proteomes" id="UP000182944"/>
    </source>
</evidence>
<reference evidence="4" key="3">
    <citation type="submission" date="2016-10" db="EMBL/GenBank/DDBJ databases">
        <authorList>
            <person name="de Groot N.N."/>
        </authorList>
    </citation>
    <scope>NUCLEOTIDE SEQUENCE [LARGE SCALE GENOMIC DNA]</scope>
    <source>
        <strain evidence="4">DSM 29303</strain>
    </source>
</reference>
<dbReference type="Proteomes" id="UP000029858">
    <property type="component" value="Unassembled WGS sequence"/>
</dbReference>
<dbReference type="Pfam" id="PF05545">
    <property type="entry name" value="FixQ"/>
    <property type="match status" value="1"/>
</dbReference>
<proteinExistence type="predicted"/>
<evidence type="ECO:0000256" key="1">
    <source>
        <dbReference type="SAM" id="MobiDB-lite"/>
    </source>
</evidence>
<feature type="transmembrane region" description="Helical" evidence="2">
    <location>
        <begin position="13"/>
        <end position="31"/>
    </location>
</feature>
<feature type="region of interest" description="Disordered" evidence="1">
    <location>
        <begin position="42"/>
        <end position="65"/>
    </location>
</feature>
<dbReference type="AlphaFoldDB" id="A0A099G8W9"/>
<organism evidence="3 5">
    <name type="scientific">Paracoccus sanguinis</name>
    <dbReference type="NCBI Taxonomy" id="1545044"/>
    <lineage>
        <taxon>Bacteria</taxon>
        <taxon>Pseudomonadati</taxon>
        <taxon>Pseudomonadota</taxon>
        <taxon>Alphaproteobacteria</taxon>
        <taxon>Rhodobacterales</taxon>
        <taxon>Paracoccaceae</taxon>
        <taxon>Paracoccus</taxon>
    </lineage>
</organism>
<evidence type="ECO:0000256" key="2">
    <source>
        <dbReference type="SAM" id="Phobius"/>
    </source>
</evidence>
<reference evidence="6" key="4">
    <citation type="submission" date="2016-10" db="EMBL/GenBank/DDBJ databases">
        <authorList>
            <person name="Varghese N."/>
            <person name="Submissions S."/>
        </authorList>
    </citation>
    <scope>NUCLEOTIDE SEQUENCE [LARGE SCALE GENOMIC DNA]</scope>
    <source>
        <strain evidence="6">DSM 29303</strain>
    </source>
</reference>
<dbReference type="EMBL" id="JRKQ01000006">
    <property type="protein sequence ID" value="KGJ23392.1"/>
    <property type="molecule type" value="Genomic_DNA"/>
</dbReference>
<name>A0A099G8W9_9RHOB</name>
<accession>A0A099G8W9</accession>
<keyword evidence="2" id="KW-0812">Transmembrane</keyword>
<gene>
    <name evidence="3" type="ORF">IX56_02535</name>
    <name evidence="4" type="ORF">SAMN05444276_102172</name>
</gene>
<evidence type="ECO:0000313" key="5">
    <source>
        <dbReference type="Proteomes" id="UP000029858"/>
    </source>
</evidence>
<keyword evidence="2" id="KW-1133">Transmembrane helix</keyword>
<dbReference type="RefSeq" id="WP_036699651.1">
    <property type="nucleotide sequence ID" value="NZ_CP051542.1"/>
</dbReference>
<feature type="compositionally biased region" description="Basic and acidic residues" evidence="1">
    <location>
        <begin position="47"/>
        <end position="65"/>
    </location>
</feature>
<accession>A0A099GGE7</accession>
<reference evidence="3 5" key="2">
    <citation type="submission" date="2014-10" db="EMBL/GenBank/DDBJ databases">
        <title>Paracoccus sanguinis sp. nov., isolated from clinical specimens of New York State patients.</title>
        <authorList>
            <person name="Mingle L.A."/>
            <person name="Cole J.A."/>
            <person name="Lapierre P."/>
            <person name="Musser K.A."/>
        </authorList>
    </citation>
    <scope>NUCLEOTIDE SEQUENCE [LARGE SCALE GENOMIC DNA]</scope>
    <source>
        <strain evidence="3 5">5503</strain>
    </source>
</reference>
<dbReference type="CDD" id="cd01324">
    <property type="entry name" value="cbb3_Oxidase_CcoQ"/>
    <property type="match status" value="1"/>
</dbReference>
<dbReference type="EMBL" id="FNNA01000002">
    <property type="protein sequence ID" value="SDW80538.1"/>
    <property type="molecule type" value="Genomic_DNA"/>
</dbReference>
<protein>
    <submittedName>
        <fullName evidence="4">Cytochrome c oxidase cbb3-type subunit 4</fullName>
    </submittedName>
    <submittedName>
        <fullName evidence="3">Cytochrome oxidase</fullName>
    </submittedName>
</protein>
<dbReference type="STRING" id="1545044.SAMN05444276_102172"/>
<accession>A0A099GLI0</accession>
<reference evidence="3 5" key="1">
    <citation type="submission" date="2014-09" db="EMBL/GenBank/DDBJ databases">
        <authorList>
            <person name="McGinnis J.M."/>
            <person name="Wolfgang W.J."/>
        </authorList>
    </citation>
    <scope>NUCLEOTIDE SEQUENCE [LARGE SCALE GENOMIC DNA]</scope>
    <source>
        <strain evidence="3 5">5503</strain>
    </source>
</reference>
<dbReference type="OrthoDB" id="9801588at2"/>
<evidence type="ECO:0000313" key="4">
    <source>
        <dbReference type="EMBL" id="SDW80538.1"/>
    </source>
</evidence>
<sequence>MERYSFLRHLADSWVLLVLTLIFLGVILFAFRPGSRKVQQDAAESIFRNETRPATDPEPGSKEVK</sequence>
<keyword evidence="6" id="KW-1185">Reference proteome</keyword>
<keyword evidence="2" id="KW-0472">Membrane</keyword>